<dbReference type="EMBL" id="UGDD01000002">
    <property type="protein sequence ID" value="STJ56849.1"/>
    <property type="molecule type" value="Genomic_DNA"/>
</dbReference>
<evidence type="ECO:0000256" key="3">
    <source>
        <dbReference type="ARBA" id="ARBA00023027"/>
    </source>
</evidence>
<keyword evidence="2 4" id="KW-0560">Oxidoreductase</keyword>
<dbReference type="Gene3D" id="3.40.718.10">
    <property type="entry name" value="Isopropylmalate Dehydrogenase"/>
    <property type="match status" value="1"/>
</dbReference>
<dbReference type="InterPro" id="IPR005255">
    <property type="entry name" value="PdxA_fam"/>
</dbReference>
<dbReference type="GO" id="GO:0008615">
    <property type="term" value="P:pyridoxine biosynthetic process"/>
    <property type="evidence" value="ECO:0007669"/>
    <property type="project" value="TreeGrafter"/>
</dbReference>
<dbReference type="GO" id="GO:0042823">
    <property type="term" value="P:pyridoxal phosphate biosynthetic process"/>
    <property type="evidence" value="ECO:0007669"/>
    <property type="project" value="TreeGrafter"/>
</dbReference>
<protein>
    <submittedName>
        <fullName evidence="4">4-hydroxythreonine-4-phosphate dehydrogenase</fullName>
        <ecNumber evidence="4">1.1.1.262</ecNumber>
    </submittedName>
</protein>
<dbReference type="PANTHER" id="PTHR30004:SF5">
    <property type="entry name" value="4-HYDROXYTHREONINE-4-PHOSPHATE DEHYDROGENASE"/>
    <property type="match status" value="1"/>
</dbReference>
<dbReference type="GO" id="GO:0051287">
    <property type="term" value="F:NAD binding"/>
    <property type="evidence" value="ECO:0007669"/>
    <property type="project" value="InterPro"/>
</dbReference>
<evidence type="ECO:0000256" key="1">
    <source>
        <dbReference type="ARBA" id="ARBA00022723"/>
    </source>
</evidence>
<accession>A0A376X4W0</accession>
<name>A0A376X4W0_ECOLX</name>
<dbReference type="AlphaFoldDB" id="A0A376X4W0"/>
<proteinExistence type="predicted"/>
<dbReference type="GO" id="GO:0046872">
    <property type="term" value="F:metal ion binding"/>
    <property type="evidence" value="ECO:0007669"/>
    <property type="project" value="UniProtKB-KW"/>
</dbReference>
<sequence length="231" mass="25267">MVKTQRVVITPGEPAGIGPDLVVQLAQREWPVELVVCADATLLTNRAAMLGLPLTLRPYSPNSPAQPQTAGTLTLLPVALRAPVTAGQLAVENGHYVVETLARACDGCLNGEFAALITGPVHKGVINDAGIPFTGHTEFFEERSQAKKVVMMLATEELRVALATTHLPLRDIGRRYHPCTFARSDCYFASRFADQIWYCRTAHSGLRAESARGRRRSYGYGRDRHHYSGAQ</sequence>
<evidence type="ECO:0000313" key="4">
    <source>
        <dbReference type="EMBL" id="STJ56849.1"/>
    </source>
</evidence>
<dbReference type="Proteomes" id="UP000254503">
    <property type="component" value="Unassembled WGS sequence"/>
</dbReference>
<gene>
    <name evidence="4" type="primary">pdxA_1</name>
    <name evidence="4" type="ORF">NCTC9045_04851</name>
</gene>
<dbReference type="PANTHER" id="PTHR30004">
    <property type="entry name" value="4-HYDROXYTHREONINE-4-PHOSPHATE DEHYDROGENASE"/>
    <property type="match status" value="1"/>
</dbReference>
<keyword evidence="1" id="KW-0479">Metal-binding</keyword>
<reference evidence="4 5" key="1">
    <citation type="submission" date="2018-06" db="EMBL/GenBank/DDBJ databases">
        <authorList>
            <consortium name="Pathogen Informatics"/>
            <person name="Doyle S."/>
        </authorList>
    </citation>
    <scope>NUCLEOTIDE SEQUENCE [LARGE SCALE GENOMIC DNA]</scope>
    <source>
        <strain evidence="4 5">NCTC9045</strain>
    </source>
</reference>
<dbReference type="Pfam" id="PF04166">
    <property type="entry name" value="PdxA"/>
    <property type="match status" value="1"/>
</dbReference>
<dbReference type="EC" id="1.1.1.262" evidence="4"/>
<dbReference type="GO" id="GO:0050570">
    <property type="term" value="F:4-hydroxythreonine-4-phosphate dehydrogenase activity"/>
    <property type="evidence" value="ECO:0007669"/>
    <property type="project" value="UniProtKB-EC"/>
</dbReference>
<keyword evidence="3" id="KW-0520">NAD</keyword>
<evidence type="ECO:0000313" key="5">
    <source>
        <dbReference type="Proteomes" id="UP000254503"/>
    </source>
</evidence>
<evidence type="ECO:0000256" key="2">
    <source>
        <dbReference type="ARBA" id="ARBA00023002"/>
    </source>
</evidence>
<dbReference type="SUPFAM" id="SSF53659">
    <property type="entry name" value="Isocitrate/Isopropylmalate dehydrogenase-like"/>
    <property type="match status" value="1"/>
</dbReference>
<organism evidence="4 5">
    <name type="scientific">Escherichia coli</name>
    <dbReference type="NCBI Taxonomy" id="562"/>
    <lineage>
        <taxon>Bacteria</taxon>
        <taxon>Pseudomonadati</taxon>
        <taxon>Pseudomonadota</taxon>
        <taxon>Gammaproteobacteria</taxon>
        <taxon>Enterobacterales</taxon>
        <taxon>Enterobacteriaceae</taxon>
        <taxon>Escherichia</taxon>
    </lineage>
</organism>